<accession>A0ACC2VX61</accession>
<dbReference type="EMBL" id="JASBWT010000006">
    <property type="protein sequence ID" value="KAJ9103768.1"/>
    <property type="molecule type" value="Genomic_DNA"/>
</dbReference>
<evidence type="ECO:0000313" key="1">
    <source>
        <dbReference type="EMBL" id="KAJ9103768.1"/>
    </source>
</evidence>
<name>A0ACC2VX61_9TREE</name>
<protein>
    <submittedName>
        <fullName evidence="1">Uncharacterized protein</fullName>
    </submittedName>
</protein>
<gene>
    <name evidence="1" type="ORF">QFC21_002230</name>
</gene>
<reference evidence="1" key="1">
    <citation type="submission" date="2023-04" db="EMBL/GenBank/DDBJ databases">
        <title>Draft Genome sequencing of Naganishia species isolated from polar environments using Oxford Nanopore Technology.</title>
        <authorList>
            <person name="Leo P."/>
            <person name="Venkateswaran K."/>
        </authorList>
    </citation>
    <scope>NUCLEOTIDE SEQUENCE</scope>
    <source>
        <strain evidence="1">MNA-CCFEE 5423</strain>
    </source>
</reference>
<sequence>MSSTSSPVLPHALDLPIFRYLKDKRVVLASSSRHRKERLEVSGLNPEVIPSTFPKNLPHEDYANAPSAYPVATAMEVYHRLIAKDNKNAPGLIISGDTVVIFHPPAPAAGDINDCTTVNGNAFARLIMSNKFNQEIQDFGKGHNKGKGNNNREALTDEKVQPSRSSRNQWTRMSRQYKTLIELNGKKCEIVTGVTIVYPTTTDPGYELRYKTGSLSIAVSTLVEFNNNSPELNKAYVEKGEGGTRCGGFSTRGMGGVLIKSVQGDYDNVTGFPTSAFWRWITRLYEEGAFSE</sequence>
<organism evidence="1 2">
    <name type="scientific">Naganishia friedmannii</name>
    <dbReference type="NCBI Taxonomy" id="89922"/>
    <lineage>
        <taxon>Eukaryota</taxon>
        <taxon>Fungi</taxon>
        <taxon>Dikarya</taxon>
        <taxon>Basidiomycota</taxon>
        <taxon>Agaricomycotina</taxon>
        <taxon>Tremellomycetes</taxon>
        <taxon>Filobasidiales</taxon>
        <taxon>Filobasidiaceae</taxon>
        <taxon>Naganishia</taxon>
    </lineage>
</organism>
<proteinExistence type="predicted"/>
<comment type="caution">
    <text evidence="1">The sequence shown here is derived from an EMBL/GenBank/DDBJ whole genome shotgun (WGS) entry which is preliminary data.</text>
</comment>
<dbReference type="Proteomes" id="UP001227268">
    <property type="component" value="Unassembled WGS sequence"/>
</dbReference>
<keyword evidence="2" id="KW-1185">Reference proteome</keyword>
<evidence type="ECO:0000313" key="2">
    <source>
        <dbReference type="Proteomes" id="UP001227268"/>
    </source>
</evidence>